<dbReference type="InterPro" id="IPR036869">
    <property type="entry name" value="J_dom_sf"/>
</dbReference>
<reference evidence="3 4" key="1">
    <citation type="submission" date="2023-10" db="EMBL/GenBank/DDBJ databases">
        <title>Chromosome-scale genome assembly provides insights into flower coloration mechanisms of Canna indica.</title>
        <authorList>
            <person name="Li C."/>
        </authorList>
    </citation>
    <scope>NUCLEOTIDE SEQUENCE [LARGE SCALE GENOMIC DNA]</scope>
    <source>
        <tissue evidence="3">Flower</tissue>
    </source>
</reference>
<dbReference type="PANTHER" id="PTHR45376">
    <property type="entry name" value="CHAPERONE DNAJ-DOMAIN SUPERFAMILY PROTEIN-RELATED"/>
    <property type="match status" value="1"/>
</dbReference>
<sequence>MQALVPKSVSIARVPFCRPPQGISSFHSTSIALAKWKSKWEDCKAEKSGPKPSKAGKSGPKPSKTYMRYAVRQKRAEIKKALKEYLLYGKTSNPHFQAENSYGCADGACKRFKVDGTAYGFNDTSTSRNFRKAKSHSSSYQGKHNRGRNKSWQTRKSFFDEDYYEHPEMIYETFFGRFKDFTWSYEPGEDFHFGDSQKQFKWKDEYRWEKTQSRWSESDESRWSGSDDEDESTDVGSHAHRVTLGLPPNGPLKLDDVKSAFRLSAFKWHPDKHQGPSQAMATEKFKLCVDAYNSLCSVLKTA</sequence>
<evidence type="ECO:0000259" key="2">
    <source>
        <dbReference type="PROSITE" id="PS50076"/>
    </source>
</evidence>
<dbReference type="AlphaFoldDB" id="A0AAQ3QAD7"/>
<protein>
    <recommendedName>
        <fullName evidence="2">J domain-containing protein</fullName>
    </recommendedName>
</protein>
<dbReference type="CDD" id="cd06257">
    <property type="entry name" value="DnaJ"/>
    <property type="match status" value="1"/>
</dbReference>
<proteinExistence type="predicted"/>
<dbReference type="SUPFAM" id="SSF46565">
    <property type="entry name" value="Chaperone J-domain"/>
    <property type="match status" value="1"/>
</dbReference>
<dbReference type="PANTHER" id="PTHR45376:SF7">
    <property type="entry name" value="OS04G0687300 PROTEIN"/>
    <property type="match status" value="1"/>
</dbReference>
<organism evidence="3 4">
    <name type="scientific">Canna indica</name>
    <name type="common">Indian-shot</name>
    <dbReference type="NCBI Taxonomy" id="4628"/>
    <lineage>
        <taxon>Eukaryota</taxon>
        <taxon>Viridiplantae</taxon>
        <taxon>Streptophyta</taxon>
        <taxon>Embryophyta</taxon>
        <taxon>Tracheophyta</taxon>
        <taxon>Spermatophyta</taxon>
        <taxon>Magnoliopsida</taxon>
        <taxon>Liliopsida</taxon>
        <taxon>Zingiberales</taxon>
        <taxon>Cannaceae</taxon>
        <taxon>Canna</taxon>
    </lineage>
</organism>
<dbReference type="InterPro" id="IPR001623">
    <property type="entry name" value="DnaJ_domain"/>
</dbReference>
<keyword evidence="4" id="KW-1185">Reference proteome</keyword>
<feature type="region of interest" description="Disordered" evidence="1">
    <location>
        <begin position="218"/>
        <end position="242"/>
    </location>
</feature>
<dbReference type="GO" id="GO:0005783">
    <property type="term" value="C:endoplasmic reticulum"/>
    <property type="evidence" value="ECO:0007669"/>
    <property type="project" value="UniProtKB-ARBA"/>
</dbReference>
<gene>
    <name evidence="3" type="ORF">Cni_G12244</name>
</gene>
<feature type="domain" description="J" evidence="2">
    <location>
        <begin position="239"/>
        <end position="300"/>
    </location>
</feature>
<accession>A0AAQ3QAD7</accession>
<evidence type="ECO:0000313" key="4">
    <source>
        <dbReference type="Proteomes" id="UP001327560"/>
    </source>
</evidence>
<dbReference type="PROSITE" id="PS50076">
    <property type="entry name" value="DNAJ_2"/>
    <property type="match status" value="1"/>
</dbReference>
<name>A0AAQ3QAD7_9LILI</name>
<evidence type="ECO:0000313" key="3">
    <source>
        <dbReference type="EMBL" id="WOL03524.1"/>
    </source>
</evidence>
<dbReference type="EMBL" id="CP136893">
    <property type="protein sequence ID" value="WOL03524.1"/>
    <property type="molecule type" value="Genomic_DNA"/>
</dbReference>
<dbReference type="Gene3D" id="1.10.287.110">
    <property type="entry name" value="DnaJ domain"/>
    <property type="match status" value="1"/>
</dbReference>
<dbReference type="SMART" id="SM00271">
    <property type="entry name" value="DnaJ"/>
    <property type="match status" value="1"/>
</dbReference>
<dbReference type="Pfam" id="PF00226">
    <property type="entry name" value="DnaJ"/>
    <property type="match status" value="1"/>
</dbReference>
<evidence type="ECO:0000256" key="1">
    <source>
        <dbReference type="SAM" id="MobiDB-lite"/>
    </source>
</evidence>
<dbReference type="Proteomes" id="UP001327560">
    <property type="component" value="Chromosome 4"/>
</dbReference>
<feature type="region of interest" description="Disordered" evidence="1">
    <location>
        <begin position="132"/>
        <end position="151"/>
    </location>
</feature>
<feature type="region of interest" description="Disordered" evidence="1">
    <location>
        <begin position="43"/>
        <end position="64"/>
    </location>
</feature>
<feature type="compositionally biased region" description="Low complexity" evidence="1">
    <location>
        <begin position="50"/>
        <end position="64"/>
    </location>
</feature>